<evidence type="ECO:0000313" key="3">
    <source>
        <dbReference type="Proteomes" id="UP000237000"/>
    </source>
</evidence>
<dbReference type="AlphaFoldDB" id="A0A2P5DWH7"/>
<dbReference type="Gene3D" id="3.40.640.10">
    <property type="entry name" value="Type I PLP-dependent aspartate aminotransferase-like (Major domain)"/>
    <property type="match status" value="1"/>
</dbReference>
<feature type="transmembrane region" description="Helical" evidence="1">
    <location>
        <begin position="43"/>
        <end position="66"/>
    </location>
</feature>
<evidence type="ECO:0000256" key="1">
    <source>
        <dbReference type="SAM" id="Phobius"/>
    </source>
</evidence>
<accession>A0A2P5DWH7</accession>
<sequence length="115" mass="12760">MVEDPDQACREAGFFYVSWGAGGVITPATYFDEIQPILKKYDILFIVDIYVLNLVGFLGSVLGLILNHFSTLFLRTCPVPKESWGWPLAGETLGAWLLTLTILLGTFFKTIVLGD</sequence>
<dbReference type="OrthoDB" id="10299489at2759"/>
<gene>
    <name evidence="2" type="ORF">TorRG33x02_239980</name>
</gene>
<keyword evidence="3" id="KW-1185">Reference proteome</keyword>
<name>A0A2P5DWH7_TREOI</name>
<proteinExistence type="predicted"/>
<dbReference type="InterPro" id="IPR015421">
    <property type="entry name" value="PyrdxlP-dep_Trfase_major"/>
</dbReference>
<reference evidence="3" key="1">
    <citation type="submission" date="2016-06" db="EMBL/GenBank/DDBJ databases">
        <title>Parallel loss of symbiosis genes in relatives of nitrogen-fixing non-legume Parasponia.</title>
        <authorList>
            <person name="Van Velzen R."/>
            <person name="Holmer R."/>
            <person name="Bu F."/>
            <person name="Rutten L."/>
            <person name="Van Zeijl A."/>
            <person name="Liu W."/>
            <person name="Santuari L."/>
            <person name="Cao Q."/>
            <person name="Sharma T."/>
            <person name="Shen D."/>
            <person name="Roswanjaya Y."/>
            <person name="Wardhani T."/>
            <person name="Kalhor M.S."/>
            <person name="Jansen J."/>
            <person name="Van den Hoogen J."/>
            <person name="Gungor B."/>
            <person name="Hartog M."/>
            <person name="Hontelez J."/>
            <person name="Verver J."/>
            <person name="Yang W.-C."/>
            <person name="Schijlen E."/>
            <person name="Repin R."/>
            <person name="Schilthuizen M."/>
            <person name="Schranz E."/>
            <person name="Heidstra R."/>
            <person name="Miyata K."/>
            <person name="Fedorova E."/>
            <person name="Kohlen W."/>
            <person name="Bisseling T."/>
            <person name="Smit S."/>
            <person name="Geurts R."/>
        </authorList>
    </citation>
    <scope>NUCLEOTIDE SEQUENCE [LARGE SCALE GENOMIC DNA]</scope>
    <source>
        <strain evidence="3">cv. RG33-2</strain>
    </source>
</reference>
<dbReference type="InParanoid" id="A0A2P5DWH7"/>
<dbReference type="EMBL" id="JXTC01000245">
    <property type="protein sequence ID" value="PON77628.1"/>
    <property type="molecule type" value="Genomic_DNA"/>
</dbReference>
<keyword evidence="1" id="KW-0472">Membrane</keyword>
<keyword evidence="1" id="KW-0812">Transmembrane</keyword>
<comment type="caution">
    <text evidence="2">The sequence shown here is derived from an EMBL/GenBank/DDBJ whole genome shotgun (WGS) entry which is preliminary data.</text>
</comment>
<feature type="transmembrane region" description="Helical" evidence="1">
    <location>
        <begin position="12"/>
        <end position="31"/>
    </location>
</feature>
<dbReference type="Proteomes" id="UP000237000">
    <property type="component" value="Unassembled WGS sequence"/>
</dbReference>
<feature type="transmembrane region" description="Helical" evidence="1">
    <location>
        <begin position="93"/>
        <end position="112"/>
    </location>
</feature>
<keyword evidence="1" id="KW-1133">Transmembrane helix</keyword>
<organism evidence="2 3">
    <name type="scientific">Trema orientale</name>
    <name type="common">Charcoal tree</name>
    <name type="synonym">Celtis orientalis</name>
    <dbReference type="NCBI Taxonomy" id="63057"/>
    <lineage>
        <taxon>Eukaryota</taxon>
        <taxon>Viridiplantae</taxon>
        <taxon>Streptophyta</taxon>
        <taxon>Embryophyta</taxon>
        <taxon>Tracheophyta</taxon>
        <taxon>Spermatophyta</taxon>
        <taxon>Magnoliopsida</taxon>
        <taxon>eudicotyledons</taxon>
        <taxon>Gunneridae</taxon>
        <taxon>Pentapetalae</taxon>
        <taxon>rosids</taxon>
        <taxon>fabids</taxon>
        <taxon>Rosales</taxon>
        <taxon>Cannabaceae</taxon>
        <taxon>Trema</taxon>
    </lineage>
</organism>
<protein>
    <submittedName>
        <fullName evidence="2">Uncharacterized protein</fullName>
    </submittedName>
</protein>
<evidence type="ECO:0000313" key="2">
    <source>
        <dbReference type="EMBL" id="PON77628.1"/>
    </source>
</evidence>